<name>A0ABV4BAL3_9GAMM</name>
<dbReference type="Proteomes" id="UP001564408">
    <property type="component" value="Unassembled WGS sequence"/>
</dbReference>
<organism evidence="3 4">
    <name type="scientific">Thioalkalicoccus limnaeus</name>
    <dbReference type="NCBI Taxonomy" id="120681"/>
    <lineage>
        <taxon>Bacteria</taxon>
        <taxon>Pseudomonadati</taxon>
        <taxon>Pseudomonadota</taxon>
        <taxon>Gammaproteobacteria</taxon>
        <taxon>Chromatiales</taxon>
        <taxon>Chromatiaceae</taxon>
        <taxon>Thioalkalicoccus</taxon>
    </lineage>
</organism>
<protein>
    <submittedName>
        <fullName evidence="3">Uncharacterized protein</fullName>
    </submittedName>
</protein>
<feature type="region of interest" description="Disordered" evidence="2">
    <location>
        <begin position="1"/>
        <end position="29"/>
    </location>
</feature>
<dbReference type="RefSeq" id="WP_369665863.1">
    <property type="nucleotide sequence ID" value="NZ_JBDKXB010000003.1"/>
</dbReference>
<evidence type="ECO:0000256" key="1">
    <source>
        <dbReference type="SAM" id="Coils"/>
    </source>
</evidence>
<evidence type="ECO:0000313" key="4">
    <source>
        <dbReference type="Proteomes" id="UP001564408"/>
    </source>
</evidence>
<keyword evidence="1" id="KW-0175">Coiled coil</keyword>
<evidence type="ECO:0000313" key="3">
    <source>
        <dbReference type="EMBL" id="MEY6431481.1"/>
    </source>
</evidence>
<comment type="caution">
    <text evidence="3">The sequence shown here is derived from an EMBL/GenBank/DDBJ whole genome shotgun (WGS) entry which is preliminary data.</text>
</comment>
<feature type="compositionally biased region" description="Polar residues" evidence="2">
    <location>
        <begin position="16"/>
        <end position="26"/>
    </location>
</feature>
<dbReference type="EMBL" id="JBDKXB010000003">
    <property type="protein sequence ID" value="MEY6431481.1"/>
    <property type="molecule type" value="Genomic_DNA"/>
</dbReference>
<feature type="coiled-coil region" evidence="1">
    <location>
        <begin position="63"/>
        <end position="90"/>
    </location>
</feature>
<gene>
    <name evidence="3" type="ORF">ABC977_03560</name>
</gene>
<reference evidence="3 4" key="1">
    <citation type="submission" date="2024-05" db="EMBL/GenBank/DDBJ databases">
        <title>Genome Sequence and Characterization of the New Strain Purple Sulfur Bacterium of Genus Thioalkalicoccus.</title>
        <authorList>
            <person name="Bryantseva I.A."/>
            <person name="Kyndt J.A."/>
            <person name="Imhoff J.F."/>
        </authorList>
    </citation>
    <scope>NUCLEOTIDE SEQUENCE [LARGE SCALE GENOMIC DNA]</scope>
    <source>
        <strain evidence="3 4">Um2</strain>
    </source>
</reference>
<evidence type="ECO:0000256" key="2">
    <source>
        <dbReference type="SAM" id="MobiDB-lite"/>
    </source>
</evidence>
<accession>A0ABV4BAL3</accession>
<proteinExistence type="predicted"/>
<keyword evidence="4" id="KW-1185">Reference proteome</keyword>
<sequence>MGRRLSDPARIAELTGRTTAELQGEQSRLGKRLAATRAELERFRERHDIVSMEREENLVPARLNGLTASLNRARERETDAQAQLDALRSAIAQGRPVVPDHE</sequence>